<dbReference type="Proteomes" id="UP000199064">
    <property type="component" value="Unassembled WGS sequence"/>
</dbReference>
<dbReference type="InterPro" id="IPR000064">
    <property type="entry name" value="NLP_P60_dom"/>
</dbReference>
<name>A0A1H4LA37_9HYPH</name>
<dbReference type="GO" id="GO:0008234">
    <property type="term" value="F:cysteine-type peptidase activity"/>
    <property type="evidence" value="ECO:0007669"/>
    <property type="project" value="UniProtKB-KW"/>
</dbReference>
<evidence type="ECO:0000256" key="4">
    <source>
        <dbReference type="ARBA" id="ARBA00022807"/>
    </source>
</evidence>
<protein>
    <submittedName>
        <fullName evidence="6">SH3 domain-containing protein</fullName>
    </submittedName>
</protein>
<dbReference type="Gene3D" id="3.90.1720.10">
    <property type="entry name" value="endopeptidase domain like (from Nostoc punctiforme)"/>
    <property type="match status" value="1"/>
</dbReference>
<keyword evidence="7" id="KW-1185">Reference proteome</keyword>
<dbReference type="RefSeq" id="WP_090329148.1">
    <property type="nucleotide sequence ID" value="NZ_FNSL01000001.1"/>
</dbReference>
<dbReference type="InterPro" id="IPR041382">
    <property type="entry name" value="SH3_16"/>
</dbReference>
<evidence type="ECO:0000256" key="3">
    <source>
        <dbReference type="ARBA" id="ARBA00022801"/>
    </source>
</evidence>
<comment type="similarity">
    <text evidence="1">Belongs to the peptidase C40 family.</text>
</comment>
<keyword evidence="3" id="KW-0378">Hydrolase</keyword>
<reference evidence="7" key="1">
    <citation type="submission" date="2016-10" db="EMBL/GenBank/DDBJ databases">
        <authorList>
            <person name="Varghese N."/>
            <person name="Submissions S."/>
        </authorList>
    </citation>
    <scope>NUCLEOTIDE SEQUENCE [LARGE SCALE GENOMIC DNA]</scope>
    <source>
        <strain evidence="7">ES.061</strain>
    </source>
</reference>
<dbReference type="SUPFAM" id="SSF54001">
    <property type="entry name" value="Cysteine proteinases"/>
    <property type="match status" value="1"/>
</dbReference>
<evidence type="ECO:0000256" key="2">
    <source>
        <dbReference type="ARBA" id="ARBA00022670"/>
    </source>
</evidence>
<dbReference type="InterPro" id="IPR038765">
    <property type="entry name" value="Papain-like_cys_pep_sf"/>
</dbReference>
<dbReference type="InterPro" id="IPR051202">
    <property type="entry name" value="Peptidase_C40"/>
</dbReference>
<dbReference type="Pfam" id="PF00877">
    <property type="entry name" value="NLPC_P60"/>
    <property type="match status" value="1"/>
</dbReference>
<evidence type="ECO:0000313" key="7">
    <source>
        <dbReference type="Proteomes" id="UP000199064"/>
    </source>
</evidence>
<feature type="domain" description="NlpC/P60" evidence="5">
    <location>
        <begin position="161"/>
        <end position="284"/>
    </location>
</feature>
<dbReference type="Pfam" id="PF18348">
    <property type="entry name" value="SH3_16"/>
    <property type="match status" value="1"/>
</dbReference>
<dbReference type="PANTHER" id="PTHR47053:SF1">
    <property type="entry name" value="MUREIN DD-ENDOPEPTIDASE MEPH-RELATED"/>
    <property type="match status" value="1"/>
</dbReference>
<evidence type="ECO:0000256" key="1">
    <source>
        <dbReference type="ARBA" id="ARBA00007074"/>
    </source>
</evidence>
<proteinExistence type="inferred from homology"/>
<accession>A0A1H4LA37</accession>
<sequence length="284" mass="31249">MTTLDRRLHAHRADLADARLEGRVKAERFTAGTPARIGAPVVDVHSAPRLDAGIDTQFLHGDAVRVFERREGWAWVQAEHDGYVGYVNAAGLTEQDVAPTHRVRAQRSFIYPEPELKAPAIGAHSIGAAVCITEMVENRGTQYALLASGGAMIAGHLQPLDMHHEDYVTVAETFLHTPYLWGGASGFGIDCSGLVQLSMRMAGRTVLRDTDMQAASIGTVIEPDQTGLSRGDLVFWKGHVAIMLDHEMMLHANGNTMTVAREPLKDAIERIERLYGRPTHYRRP</sequence>
<organism evidence="6 7">
    <name type="scientific">Nitratireductor aquibiodomus</name>
    <dbReference type="NCBI Taxonomy" id="204799"/>
    <lineage>
        <taxon>Bacteria</taxon>
        <taxon>Pseudomonadati</taxon>
        <taxon>Pseudomonadota</taxon>
        <taxon>Alphaproteobacteria</taxon>
        <taxon>Hyphomicrobiales</taxon>
        <taxon>Phyllobacteriaceae</taxon>
        <taxon>Nitratireductor</taxon>
    </lineage>
</organism>
<dbReference type="Gene3D" id="2.30.30.40">
    <property type="entry name" value="SH3 Domains"/>
    <property type="match status" value="1"/>
</dbReference>
<dbReference type="EMBL" id="FNSL01000001">
    <property type="protein sequence ID" value="SEB67607.1"/>
    <property type="molecule type" value="Genomic_DNA"/>
</dbReference>
<evidence type="ECO:0000313" key="6">
    <source>
        <dbReference type="EMBL" id="SEB67607.1"/>
    </source>
</evidence>
<evidence type="ECO:0000259" key="5">
    <source>
        <dbReference type="PROSITE" id="PS51935"/>
    </source>
</evidence>
<dbReference type="PANTHER" id="PTHR47053">
    <property type="entry name" value="MUREIN DD-ENDOPEPTIDASE MEPH-RELATED"/>
    <property type="match status" value="1"/>
</dbReference>
<keyword evidence="4" id="KW-0788">Thiol protease</keyword>
<keyword evidence="2" id="KW-0645">Protease</keyword>
<gene>
    <name evidence="6" type="ORF">SAMN05216452_2724</name>
</gene>
<dbReference type="AlphaFoldDB" id="A0A1H4LA37"/>
<dbReference type="PROSITE" id="PS51935">
    <property type="entry name" value="NLPC_P60"/>
    <property type="match status" value="1"/>
</dbReference>
<dbReference type="GO" id="GO:0006508">
    <property type="term" value="P:proteolysis"/>
    <property type="evidence" value="ECO:0007669"/>
    <property type="project" value="UniProtKB-KW"/>
</dbReference>